<dbReference type="Proteomes" id="UP001234880">
    <property type="component" value="Unassembled WGS sequence"/>
</dbReference>
<dbReference type="EMBL" id="JAURUE010000001">
    <property type="protein sequence ID" value="MDP9608133.1"/>
    <property type="molecule type" value="Genomic_DNA"/>
</dbReference>
<dbReference type="InterPro" id="IPR011990">
    <property type="entry name" value="TPR-like_helical_dom_sf"/>
</dbReference>
<organism evidence="1 2">
    <name type="scientific">Streptomyces demainii</name>
    <dbReference type="NCBI Taxonomy" id="588122"/>
    <lineage>
        <taxon>Bacteria</taxon>
        <taxon>Bacillati</taxon>
        <taxon>Actinomycetota</taxon>
        <taxon>Actinomycetes</taxon>
        <taxon>Kitasatosporales</taxon>
        <taxon>Streptomycetaceae</taxon>
        <taxon>Streptomyces</taxon>
    </lineage>
</organism>
<evidence type="ECO:0000313" key="1">
    <source>
        <dbReference type="EMBL" id="MDP9608133.1"/>
    </source>
</evidence>
<evidence type="ECO:0000313" key="2">
    <source>
        <dbReference type="Proteomes" id="UP001234880"/>
    </source>
</evidence>
<protein>
    <submittedName>
        <fullName evidence="1">Tetratricopeptide (TPR) repeat protein</fullName>
    </submittedName>
</protein>
<sequence>MANRTLASLRRKAGYTQASFVAAFAREAARLGFDASVSVRQLRRWESESPPPLPHPSQQAVLEVVFGLPLAEMGFDVPAHRCSDVEWIGHDGDVKRRAFVTGSGAIAAAAVLPNQHGPRIGASEVAAFRARLADLYAVDHQSGGIPAKARAERLERELTHVLSSSVYTSGVGRDLQAALSELHSNQAWYGYDSGPLGQARTAAMEALTTAQLIGDGLLQLSALETLVLIDIKTDRLWEAASAVESAYGLANRSGAGPTVHLVIALREANVATRAGDTAAARRALSRALSYQSRTDTDIDVPSWARFAGPIEIDYATADMYVAAGEPRRAVPFLRAAVDGLAGGYARNAAWYRSKLACTLLDAGEAEEACAEMGSVLDAYEEIDSDRLTQRMHAFRKTAIAMDTVVTRDISARICEATRGGRP</sequence>
<dbReference type="RefSeq" id="WP_307109993.1">
    <property type="nucleotide sequence ID" value="NZ_JAURUE010000001.1"/>
</dbReference>
<accession>A0ABT9KI92</accession>
<keyword evidence="2" id="KW-1185">Reference proteome</keyword>
<gene>
    <name evidence="1" type="ORF">JOF35_000410</name>
</gene>
<dbReference type="Gene3D" id="1.25.40.10">
    <property type="entry name" value="Tetratricopeptide repeat domain"/>
    <property type="match status" value="1"/>
</dbReference>
<name>A0ABT9KI92_9ACTN</name>
<proteinExistence type="predicted"/>
<comment type="caution">
    <text evidence="1">The sequence shown here is derived from an EMBL/GenBank/DDBJ whole genome shotgun (WGS) entry which is preliminary data.</text>
</comment>
<reference evidence="1 2" key="1">
    <citation type="submission" date="2023-07" db="EMBL/GenBank/DDBJ databases">
        <title>Sequencing the genomes of 1000 actinobacteria strains.</title>
        <authorList>
            <person name="Klenk H.-P."/>
        </authorList>
    </citation>
    <scope>NUCLEOTIDE SEQUENCE [LARGE SCALE GENOMIC DNA]</scope>
    <source>
        <strain evidence="1 2">DSM 41600</strain>
    </source>
</reference>